<evidence type="ECO:0000313" key="10">
    <source>
        <dbReference type="Proteomes" id="UP001346869"/>
    </source>
</evidence>
<protein>
    <recommendedName>
        <fullName evidence="11">Poly [ADP-ribose] polymerase</fullName>
    </recommendedName>
</protein>
<dbReference type="Gene3D" id="3.90.228.10">
    <property type="match status" value="1"/>
</dbReference>
<feature type="domain" description="PARP catalytic" evidence="8">
    <location>
        <begin position="424"/>
        <end position="631"/>
    </location>
</feature>
<dbReference type="EMBL" id="JAUZQC010000024">
    <property type="protein sequence ID" value="KAK5848976.1"/>
    <property type="molecule type" value="Genomic_DNA"/>
</dbReference>
<comment type="similarity">
    <text evidence="3">Belongs to the ARTD/PARP family.</text>
</comment>
<dbReference type="Pfam" id="PF00644">
    <property type="entry name" value="PARP"/>
    <property type="match status" value="1"/>
</dbReference>
<evidence type="ECO:0000259" key="6">
    <source>
        <dbReference type="PROSITE" id="PS50103"/>
    </source>
</evidence>
<dbReference type="InterPro" id="IPR051712">
    <property type="entry name" value="ARTD-AVP"/>
</dbReference>
<dbReference type="PANTHER" id="PTHR45740:SF6">
    <property type="entry name" value="PROTEIN MONO-ADP-RIBOSYLTRANSFERASE PARP12"/>
    <property type="match status" value="1"/>
</dbReference>
<evidence type="ECO:0000256" key="4">
    <source>
        <dbReference type="PROSITE-ProRule" id="PRU00723"/>
    </source>
</evidence>
<evidence type="ECO:0000256" key="5">
    <source>
        <dbReference type="SAM" id="MobiDB-lite"/>
    </source>
</evidence>
<reference evidence="9 10" key="1">
    <citation type="journal article" date="2023" name="Genes (Basel)">
        <title>Chromosome-Level Genome Assembly and Circadian Gene Repertoire of the Patagonia Blennie Eleginops maclovinus-The Closest Ancestral Proxy of Antarctic Cryonotothenioids.</title>
        <authorList>
            <person name="Cheng C.C."/>
            <person name="Rivera-Colon A.G."/>
            <person name="Minhas B.F."/>
            <person name="Wilson L."/>
            <person name="Rayamajhi N."/>
            <person name="Vargas-Chacoff L."/>
            <person name="Catchen J.M."/>
        </authorList>
    </citation>
    <scope>NUCLEOTIDE SEQUENCE [LARGE SCALE GENOMIC DNA]</scope>
    <source>
        <strain evidence="9">JMC-PN-2008</strain>
    </source>
</reference>
<dbReference type="PANTHER" id="PTHR45740">
    <property type="entry name" value="POLY [ADP-RIBOSE] POLYMERASE"/>
    <property type="match status" value="1"/>
</dbReference>
<dbReference type="PROSITE" id="PS50918">
    <property type="entry name" value="WWE"/>
    <property type="match status" value="1"/>
</dbReference>
<organism evidence="9 10">
    <name type="scientific">Eleginops maclovinus</name>
    <name type="common">Patagonian blennie</name>
    <name type="synonym">Eleginus maclovinus</name>
    <dbReference type="NCBI Taxonomy" id="56733"/>
    <lineage>
        <taxon>Eukaryota</taxon>
        <taxon>Metazoa</taxon>
        <taxon>Chordata</taxon>
        <taxon>Craniata</taxon>
        <taxon>Vertebrata</taxon>
        <taxon>Euteleostomi</taxon>
        <taxon>Actinopterygii</taxon>
        <taxon>Neopterygii</taxon>
        <taxon>Teleostei</taxon>
        <taxon>Neoteleostei</taxon>
        <taxon>Acanthomorphata</taxon>
        <taxon>Eupercaria</taxon>
        <taxon>Perciformes</taxon>
        <taxon>Notothenioidei</taxon>
        <taxon>Eleginopidae</taxon>
        <taxon>Eleginops</taxon>
    </lineage>
</organism>
<feature type="domain" description="WWE" evidence="7">
    <location>
        <begin position="301"/>
        <end position="383"/>
    </location>
</feature>
<feature type="zinc finger region" description="C3H1-type" evidence="4">
    <location>
        <begin position="206"/>
        <end position="233"/>
    </location>
</feature>
<dbReference type="AlphaFoldDB" id="A0AAN7WUH1"/>
<dbReference type="Gene3D" id="3.30.720.50">
    <property type="match status" value="1"/>
</dbReference>
<name>A0AAN7WUH1_ELEMC</name>
<proteinExistence type="inferred from homology"/>
<dbReference type="CDD" id="cd01439">
    <property type="entry name" value="TCCD_inducible_PARP_like"/>
    <property type="match status" value="1"/>
</dbReference>
<reference evidence="9 10" key="2">
    <citation type="journal article" date="2023" name="Mol. Biol. Evol.">
        <title>Genomics of Secondarily Temperate Adaptation in the Only Non-Antarctic Icefish.</title>
        <authorList>
            <person name="Rivera-Colon A.G."/>
            <person name="Rayamajhi N."/>
            <person name="Minhas B.F."/>
            <person name="Madrigal G."/>
            <person name="Bilyk K.T."/>
            <person name="Yoon V."/>
            <person name="Hune M."/>
            <person name="Gregory S."/>
            <person name="Cheng C.H.C."/>
            <person name="Catchen J.M."/>
        </authorList>
    </citation>
    <scope>NUCLEOTIDE SEQUENCE [LARGE SCALE GENOMIC DNA]</scope>
    <source>
        <strain evidence="9">JMC-PN-2008</strain>
    </source>
</reference>
<keyword evidence="10" id="KW-1185">Reference proteome</keyword>
<evidence type="ECO:0000256" key="2">
    <source>
        <dbReference type="ARBA" id="ARBA00023242"/>
    </source>
</evidence>
<dbReference type="Proteomes" id="UP001346869">
    <property type="component" value="Unassembled WGS sequence"/>
</dbReference>
<evidence type="ECO:0000313" key="9">
    <source>
        <dbReference type="EMBL" id="KAK5848976.1"/>
    </source>
</evidence>
<sequence>MMPYLSSVKAKRKMADSVSESESPSKPSKVTFLSPSLVLLEIPANTNTSLPVWEAMRTQQVDIAWTVNPYSIRVHSNPMTSKQGEGTTSTQLDSTSTLVLPSTSGKPRMLIQCLSPQQIILCPSENSTQFLPSPPSKPQNSPSTPTRDDSVIVPLPLIITSPQPLHQTTTLTKKQVLPSINTLITRTKPQALFIEPSPSPFHTKNSSDIQICDNFLLNVCHAGKKCNKHHTPYPFHWQLWCEITSKWFDIPHRSQVLLERIYCDVNQQVICIKDGHAKYSLDFSVMKLNSYKYGDVRRLTNSDSLMVNPFFPSKWKIYWFNCFIWKEYSQALSNVLLNAMSEKKPECTFFIGSWKYKMDFTTMVQTNVTTGCSIEVRLRPVYHSPNSMQPYLKTGIQSEPAEPVSDPPGADLSVDPLKEFSSWYPPVWSLVSEQDFSLVELPAGTPAYRSIQNFFYETQPETEVDILSIQQVENLLHWDKYQRQKAHMQKHQADSTEPLERHLFHGTRKEAAEEICHNNFDPRIAGQNGASNGHGSYFSISASYSNTYSAMGLPNGVCHMFIAKVLVGNVTQGRFGYRRPPPIMSKTRPFGRYDTCVDNVCNPSMFVVFDSCQCYPYYLIKYKELPKEIEI</sequence>
<feature type="region of interest" description="Disordered" evidence="5">
    <location>
        <begin position="76"/>
        <end position="95"/>
    </location>
</feature>
<dbReference type="SUPFAM" id="SSF117839">
    <property type="entry name" value="WWE domain"/>
    <property type="match status" value="1"/>
</dbReference>
<comment type="subcellular location">
    <subcellularLocation>
        <location evidence="1">Nucleus</location>
    </subcellularLocation>
</comment>
<dbReference type="GO" id="GO:0008270">
    <property type="term" value="F:zinc ion binding"/>
    <property type="evidence" value="ECO:0007669"/>
    <property type="project" value="UniProtKB-KW"/>
</dbReference>
<comment type="caution">
    <text evidence="9">The sequence shown here is derived from an EMBL/GenBank/DDBJ whole genome shotgun (WGS) entry which is preliminary data.</text>
</comment>
<dbReference type="PROSITE" id="PS51059">
    <property type="entry name" value="PARP_CATALYTIC"/>
    <property type="match status" value="1"/>
</dbReference>
<dbReference type="SUPFAM" id="SSF56399">
    <property type="entry name" value="ADP-ribosylation"/>
    <property type="match status" value="1"/>
</dbReference>
<evidence type="ECO:0008006" key="11">
    <source>
        <dbReference type="Google" id="ProtNLM"/>
    </source>
</evidence>
<evidence type="ECO:0000259" key="7">
    <source>
        <dbReference type="PROSITE" id="PS50918"/>
    </source>
</evidence>
<evidence type="ECO:0000256" key="1">
    <source>
        <dbReference type="ARBA" id="ARBA00004123"/>
    </source>
</evidence>
<feature type="domain" description="C3H1-type" evidence="6">
    <location>
        <begin position="206"/>
        <end position="233"/>
    </location>
</feature>
<feature type="region of interest" description="Disordered" evidence="5">
    <location>
        <begin position="125"/>
        <end position="148"/>
    </location>
</feature>
<dbReference type="PROSITE" id="PS50103">
    <property type="entry name" value="ZF_C3H1"/>
    <property type="match status" value="1"/>
</dbReference>
<evidence type="ECO:0000256" key="3">
    <source>
        <dbReference type="ARBA" id="ARBA00024347"/>
    </source>
</evidence>
<keyword evidence="4" id="KW-0479">Metal-binding</keyword>
<dbReference type="Pfam" id="PF02825">
    <property type="entry name" value="WWE"/>
    <property type="match status" value="1"/>
</dbReference>
<gene>
    <name evidence="9" type="ORF">PBY51_008653</name>
</gene>
<evidence type="ECO:0000259" key="8">
    <source>
        <dbReference type="PROSITE" id="PS51059"/>
    </source>
</evidence>
<dbReference type="GO" id="GO:0003950">
    <property type="term" value="F:NAD+ poly-ADP-ribosyltransferase activity"/>
    <property type="evidence" value="ECO:0007669"/>
    <property type="project" value="InterPro"/>
</dbReference>
<dbReference type="InterPro" id="IPR004170">
    <property type="entry name" value="WWE_dom"/>
</dbReference>
<dbReference type="GO" id="GO:0005634">
    <property type="term" value="C:nucleus"/>
    <property type="evidence" value="ECO:0007669"/>
    <property type="project" value="UniProtKB-SubCell"/>
</dbReference>
<keyword evidence="2" id="KW-0539">Nucleus</keyword>
<dbReference type="GO" id="GO:1990404">
    <property type="term" value="F:NAD+-protein mono-ADP-ribosyltransferase activity"/>
    <property type="evidence" value="ECO:0007669"/>
    <property type="project" value="TreeGrafter"/>
</dbReference>
<dbReference type="InterPro" id="IPR000571">
    <property type="entry name" value="Znf_CCCH"/>
</dbReference>
<feature type="compositionally biased region" description="Polar residues" evidence="5">
    <location>
        <begin position="77"/>
        <end position="86"/>
    </location>
</feature>
<dbReference type="InterPro" id="IPR037197">
    <property type="entry name" value="WWE_dom_sf"/>
</dbReference>
<dbReference type="InterPro" id="IPR012317">
    <property type="entry name" value="Poly(ADP-ribose)pol_cat_dom"/>
</dbReference>
<keyword evidence="4" id="KW-0862">Zinc</keyword>
<keyword evidence="4" id="KW-0863">Zinc-finger</keyword>
<accession>A0AAN7WUH1</accession>